<keyword evidence="4" id="KW-1185">Reference proteome</keyword>
<dbReference type="Pfam" id="PF21601">
    <property type="entry name" value="GldM_2nd"/>
    <property type="match status" value="1"/>
</dbReference>
<feature type="domain" description="Gliding motility-associated protein GldM first immunoglobulin-like" evidence="2">
    <location>
        <begin position="218"/>
        <end position="311"/>
    </location>
</feature>
<dbReference type="InterPro" id="IPR022720">
    <property type="entry name" value="Motility-assoc_prot_GldM_N"/>
</dbReference>
<dbReference type="Pfam" id="PF12081">
    <property type="entry name" value="GldM_1st"/>
    <property type="match status" value="1"/>
</dbReference>
<dbReference type="Proteomes" id="UP000282184">
    <property type="component" value="Unassembled WGS sequence"/>
</dbReference>
<organism evidence="3 4">
    <name type="scientific">Hymenobacter gummosus</name>
    <dbReference type="NCBI Taxonomy" id="1776032"/>
    <lineage>
        <taxon>Bacteria</taxon>
        <taxon>Pseudomonadati</taxon>
        <taxon>Bacteroidota</taxon>
        <taxon>Cytophagia</taxon>
        <taxon>Cytophagales</taxon>
        <taxon>Hymenobacteraceae</taxon>
        <taxon>Hymenobacter</taxon>
    </lineage>
</organism>
<evidence type="ECO:0000259" key="2">
    <source>
        <dbReference type="Pfam" id="PF21601"/>
    </source>
</evidence>
<sequence>MPSIRLAAVRRAVFPIFRRSTLLGGAFILLVGAPACQSRADQAAQLRLKFIDDTLLTTNDELSRDNDQAVKGIRAQVERNQRQPAELRVLRRAEAVHDSTRQLVDYLRGLRDRLLRQTDNEHYFRQLGGRREVAALLGGPGTAADTLHRQLRAYTRYLRQVAPAADSAALPPADFAEASVAGALATLASQETRLLLREAAGLAALQRRVTVNTLDHSYRVLATAEDNVVAPGTTYRANLLLAAALHRPTSFAMTANGQPVAPGPDGFGQVEFAVPSLRGAARRQARWTATITVRQYGRDSTFRVQVPYTIVPRR</sequence>
<proteinExistence type="predicted"/>
<evidence type="ECO:0000313" key="4">
    <source>
        <dbReference type="Proteomes" id="UP000282184"/>
    </source>
</evidence>
<comment type="caution">
    <text evidence="3">The sequence shown here is derived from an EMBL/GenBank/DDBJ whole genome shotgun (WGS) entry which is preliminary data.</text>
</comment>
<dbReference type="OrthoDB" id="981947at2"/>
<evidence type="ECO:0000313" key="3">
    <source>
        <dbReference type="EMBL" id="RTQ52520.1"/>
    </source>
</evidence>
<dbReference type="EMBL" id="RXOF01000002">
    <property type="protein sequence ID" value="RTQ52520.1"/>
    <property type="molecule type" value="Genomic_DNA"/>
</dbReference>
<gene>
    <name evidence="3" type="ORF">EJV47_05775</name>
</gene>
<dbReference type="AlphaFoldDB" id="A0A431U7Y9"/>
<dbReference type="RefSeq" id="WP_126692176.1">
    <property type="nucleotide sequence ID" value="NZ_RXOF01000002.1"/>
</dbReference>
<protein>
    <submittedName>
        <fullName evidence="3">Uncharacterized protein</fullName>
    </submittedName>
</protein>
<accession>A0A431U7Y9</accession>
<reference evidence="3 4" key="1">
    <citation type="submission" date="2018-12" db="EMBL/GenBank/DDBJ databases">
        <title>Hymenobacter gummosus sp. nov., isolated from a spring.</title>
        <authorList>
            <person name="Nie L."/>
        </authorList>
    </citation>
    <scope>NUCLEOTIDE SEQUENCE [LARGE SCALE GENOMIC DNA]</scope>
    <source>
        <strain evidence="3 4">KCTC 52166</strain>
    </source>
</reference>
<name>A0A431U7Y9_9BACT</name>
<feature type="domain" description="Gliding motility-associated protein GldM N-terminal" evidence="1">
    <location>
        <begin position="49"/>
        <end position="164"/>
    </location>
</feature>
<dbReference type="InterPro" id="IPR048405">
    <property type="entry name" value="GldM_Ig-like-1"/>
</dbReference>
<evidence type="ECO:0000259" key="1">
    <source>
        <dbReference type="Pfam" id="PF12081"/>
    </source>
</evidence>